<feature type="region of interest" description="Disordered" evidence="1">
    <location>
        <begin position="1"/>
        <end position="53"/>
    </location>
</feature>
<evidence type="ECO:0000313" key="3">
    <source>
        <dbReference type="EMBL" id="KAB7357399.1"/>
    </source>
</evidence>
<proteinExistence type="predicted"/>
<gene>
    <name evidence="4" type="ORF">GBB40_00725</name>
    <name evidence="3" type="ORF">GBB63_09245</name>
    <name evidence="2" type="ORF">GBB73_02250</name>
</gene>
<evidence type="ECO:0000313" key="4">
    <source>
        <dbReference type="EMBL" id="KAB7397211.1"/>
    </source>
</evidence>
<dbReference type="EMBL" id="WDRM01000004">
    <property type="protein sequence ID" value="KAB7339355.1"/>
    <property type="molecule type" value="Genomic_DNA"/>
</dbReference>
<comment type="caution">
    <text evidence="2">The sequence shown here is derived from an EMBL/GenBank/DDBJ whole genome shotgun (WGS) entry which is preliminary data.</text>
</comment>
<dbReference type="AlphaFoldDB" id="A0A6I1DMC5"/>
<organism evidence="2 5">
    <name type="scientific">Bifidobacterium longum</name>
    <dbReference type="NCBI Taxonomy" id="216816"/>
    <lineage>
        <taxon>Bacteria</taxon>
        <taxon>Bacillati</taxon>
        <taxon>Actinomycetota</taxon>
        <taxon>Actinomycetes</taxon>
        <taxon>Bifidobacteriales</taxon>
        <taxon>Bifidobacteriaceae</taxon>
        <taxon>Bifidobacterium</taxon>
    </lineage>
</organism>
<name>A0A6I1DMC5_BIFLN</name>
<dbReference type="EMBL" id="WDQK01000001">
    <property type="protein sequence ID" value="KAB7397211.1"/>
    <property type="molecule type" value="Genomic_DNA"/>
</dbReference>
<reference evidence="5 6" key="1">
    <citation type="journal article" date="2019" name="Nat. Med.">
        <title>A library of human gut bacterial isolates paired with longitudinal multiomics data enables mechanistic microbiome research.</title>
        <authorList>
            <person name="Poyet M."/>
            <person name="Groussin M."/>
            <person name="Gibbons S.M."/>
            <person name="Avila-Pacheco J."/>
            <person name="Jiang X."/>
            <person name="Kearney S.M."/>
            <person name="Perrotta A.R."/>
            <person name="Berdy B."/>
            <person name="Zhao S."/>
            <person name="Lieberman T.D."/>
            <person name="Swanson P.K."/>
            <person name="Smith M."/>
            <person name="Roesemann S."/>
            <person name="Alexander J.E."/>
            <person name="Rich S.A."/>
            <person name="Livny J."/>
            <person name="Vlamakis H."/>
            <person name="Clish C."/>
            <person name="Bullock K."/>
            <person name="Deik A."/>
            <person name="Scott J."/>
            <person name="Pierce K.A."/>
            <person name="Xavier R.J."/>
            <person name="Alm E.J."/>
        </authorList>
    </citation>
    <scope>NUCLEOTIDE SEQUENCE [LARGE SCALE GENOMIC DNA]</scope>
    <source>
        <strain evidence="4 7">BIOML-A37</strain>
        <strain evidence="3 6">BIOML-A55</strain>
        <strain evidence="2 5">BIOML-A65</strain>
    </source>
</reference>
<feature type="compositionally biased region" description="Polar residues" evidence="1">
    <location>
        <begin position="31"/>
        <end position="53"/>
    </location>
</feature>
<dbReference type="Proteomes" id="UP000468842">
    <property type="component" value="Unassembled WGS sequence"/>
</dbReference>
<feature type="compositionally biased region" description="Basic and acidic residues" evidence="1">
    <location>
        <begin position="16"/>
        <end position="25"/>
    </location>
</feature>
<dbReference type="EMBL" id="WDRC01000026">
    <property type="protein sequence ID" value="KAB7357399.1"/>
    <property type="molecule type" value="Genomic_DNA"/>
</dbReference>
<protein>
    <recommendedName>
        <fullName evidence="8">Major tail protein</fullName>
    </recommendedName>
</protein>
<evidence type="ECO:0000313" key="2">
    <source>
        <dbReference type="EMBL" id="KAB7339355.1"/>
    </source>
</evidence>
<evidence type="ECO:0000256" key="1">
    <source>
        <dbReference type="SAM" id="MobiDB-lite"/>
    </source>
</evidence>
<sequence>MASKVRTLGPGSFNITDEKNGRDFSADLTKAQLNPSNSSDDPTTYLDGSQEANTSTTWTMEGTIGDDFSAEGLSVWCFDHANETLPFEFVPNKTGAIKWTGDVTVTPVAVGGDVKSKNTNDFSFPVTNLKHTTYTAPASA</sequence>
<evidence type="ECO:0000313" key="7">
    <source>
        <dbReference type="Proteomes" id="UP000468842"/>
    </source>
</evidence>
<dbReference type="Proteomes" id="UP000460881">
    <property type="component" value="Unassembled WGS sequence"/>
</dbReference>
<evidence type="ECO:0008006" key="8">
    <source>
        <dbReference type="Google" id="ProtNLM"/>
    </source>
</evidence>
<dbReference type="RefSeq" id="WP_007056510.1">
    <property type="nucleotide sequence ID" value="NZ_JAPQMY010000008.1"/>
</dbReference>
<evidence type="ECO:0000313" key="5">
    <source>
        <dbReference type="Proteomes" id="UP000430971"/>
    </source>
</evidence>
<accession>A0A6I1DMC5</accession>
<dbReference type="Proteomes" id="UP000430971">
    <property type="component" value="Unassembled WGS sequence"/>
</dbReference>
<evidence type="ECO:0000313" key="6">
    <source>
        <dbReference type="Proteomes" id="UP000460881"/>
    </source>
</evidence>